<dbReference type="AlphaFoldDB" id="A0A0B6Z036"/>
<feature type="non-terminal residue" evidence="1">
    <location>
        <position position="181"/>
    </location>
</feature>
<reference evidence="1" key="1">
    <citation type="submission" date="2014-12" db="EMBL/GenBank/DDBJ databases">
        <title>Insight into the proteome of Arion vulgaris.</title>
        <authorList>
            <person name="Aradska J."/>
            <person name="Bulat T."/>
            <person name="Smidak R."/>
            <person name="Sarate P."/>
            <person name="Gangsoo J."/>
            <person name="Sialana F."/>
            <person name="Bilban M."/>
            <person name="Lubec G."/>
        </authorList>
    </citation>
    <scope>NUCLEOTIDE SEQUENCE</scope>
    <source>
        <tissue evidence="1">Skin</tissue>
    </source>
</reference>
<dbReference type="EMBL" id="HACG01014240">
    <property type="protein sequence ID" value="CEK61105.1"/>
    <property type="molecule type" value="Transcribed_RNA"/>
</dbReference>
<accession>A0A0B6Z036</accession>
<sequence length="181" mass="21106">YPYSINTFDPARSLEGHLRKLFAPKPAVQLMIESQLLENPEDKRKMTATEHDEQELLHGRQYVNLPEKCHDPVKNMKCQETDKNFKPKQNLELQNGWMVEDSNKAANNASYNVQGGKSIGYLEEMKDERYKTVQGIQAQKRWSLLESATPSNDIIQLRNKYKLLKNKEMPATYYNHEGKYN</sequence>
<name>A0A0B6Z036_9EUPU</name>
<feature type="non-terminal residue" evidence="1">
    <location>
        <position position="1"/>
    </location>
</feature>
<organism evidence="1">
    <name type="scientific">Arion vulgaris</name>
    <dbReference type="NCBI Taxonomy" id="1028688"/>
    <lineage>
        <taxon>Eukaryota</taxon>
        <taxon>Metazoa</taxon>
        <taxon>Spiralia</taxon>
        <taxon>Lophotrochozoa</taxon>
        <taxon>Mollusca</taxon>
        <taxon>Gastropoda</taxon>
        <taxon>Heterobranchia</taxon>
        <taxon>Euthyneura</taxon>
        <taxon>Panpulmonata</taxon>
        <taxon>Eupulmonata</taxon>
        <taxon>Stylommatophora</taxon>
        <taxon>Helicina</taxon>
        <taxon>Arionoidea</taxon>
        <taxon>Arionidae</taxon>
        <taxon>Arion</taxon>
    </lineage>
</organism>
<evidence type="ECO:0000313" key="1">
    <source>
        <dbReference type="EMBL" id="CEK61105.1"/>
    </source>
</evidence>
<gene>
    <name evidence="1" type="primary">ORF41317</name>
</gene>
<protein>
    <submittedName>
        <fullName evidence="1">Uncharacterized protein</fullName>
    </submittedName>
</protein>
<proteinExistence type="predicted"/>